<evidence type="ECO:0000256" key="5">
    <source>
        <dbReference type="ARBA" id="ARBA00023136"/>
    </source>
</evidence>
<evidence type="ECO:0000256" key="6">
    <source>
        <dbReference type="SAM" id="Phobius"/>
    </source>
</evidence>
<dbReference type="Proteomes" id="UP000306602">
    <property type="component" value="Unassembled WGS sequence"/>
</dbReference>
<dbReference type="InterPro" id="IPR002549">
    <property type="entry name" value="AI-2E-like"/>
</dbReference>
<dbReference type="GO" id="GO:0055085">
    <property type="term" value="P:transmembrane transport"/>
    <property type="evidence" value="ECO:0007669"/>
    <property type="project" value="TreeGrafter"/>
</dbReference>
<feature type="transmembrane region" description="Helical" evidence="6">
    <location>
        <begin position="264"/>
        <end position="280"/>
    </location>
</feature>
<keyword evidence="5 6" id="KW-0472">Membrane</keyword>
<dbReference type="PANTHER" id="PTHR21716:SF16">
    <property type="entry name" value="BLL1467 PROTEIN"/>
    <property type="match status" value="1"/>
</dbReference>
<dbReference type="PANTHER" id="PTHR21716">
    <property type="entry name" value="TRANSMEMBRANE PROTEIN"/>
    <property type="match status" value="1"/>
</dbReference>
<name>A0A4V3XKT0_9RHOB</name>
<dbReference type="EMBL" id="SRKY01000001">
    <property type="protein sequence ID" value="THH38143.1"/>
    <property type="molecule type" value="Genomic_DNA"/>
</dbReference>
<gene>
    <name evidence="7" type="ORF">E4Z66_00775</name>
</gene>
<organism evidence="7 8">
    <name type="scientific">Aliishimia ponticola</name>
    <dbReference type="NCBI Taxonomy" id="2499833"/>
    <lineage>
        <taxon>Bacteria</taxon>
        <taxon>Pseudomonadati</taxon>
        <taxon>Pseudomonadota</taxon>
        <taxon>Alphaproteobacteria</taxon>
        <taxon>Rhodobacterales</taxon>
        <taxon>Paracoccaceae</taxon>
        <taxon>Aliishimia</taxon>
    </lineage>
</organism>
<evidence type="ECO:0000256" key="4">
    <source>
        <dbReference type="ARBA" id="ARBA00022989"/>
    </source>
</evidence>
<evidence type="ECO:0000256" key="1">
    <source>
        <dbReference type="ARBA" id="ARBA00004141"/>
    </source>
</evidence>
<dbReference type="AlphaFoldDB" id="A0A4V3XKT0"/>
<protein>
    <submittedName>
        <fullName evidence="7">AI-2E family transporter</fullName>
    </submittedName>
</protein>
<comment type="caution">
    <text evidence="7">The sequence shown here is derived from an EMBL/GenBank/DDBJ whole genome shotgun (WGS) entry which is preliminary data.</text>
</comment>
<dbReference type="OrthoDB" id="9799225at2"/>
<keyword evidence="3 6" id="KW-0812">Transmembrane</keyword>
<keyword evidence="4 6" id="KW-1133">Transmembrane helix</keyword>
<comment type="similarity">
    <text evidence="2">Belongs to the autoinducer-2 exporter (AI-2E) (TC 2.A.86) family.</text>
</comment>
<feature type="transmembrane region" description="Helical" evidence="6">
    <location>
        <begin position="145"/>
        <end position="164"/>
    </location>
</feature>
<accession>A0A4V3XKT0</accession>
<proteinExistence type="inferred from homology"/>
<keyword evidence="8" id="KW-1185">Reference proteome</keyword>
<evidence type="ECO:0000313" key="7">
    <source>
        <dbReference type="EMBL" id="THH38143.1"/>
    </source>
</evidence>
<reference evidence="7 8" key="1">
    <citation type="submission" date="2019-04" db="EMBL/GenBank/DDBJ databases">
        <title>Shimia ponticola sp. nov., isolated from seawater.</title>
        <authorList>
            <person name="Kim Y.-O."/>
            <person name="Yoon J.-H."/>
        </authorList>
    </citation>
    <scope>NUCLEOTIDE SEQUENCE [LARGE SCALE GENOMIC DNA]</scope>
    <source>
        <strain evidence="7 8">MYP11</strain>
    </source>
</reference>
<evidence type="ECO:0000256" key="2">
    <source>
        <dbReference type="ARBA" id="ARBA00009773"/>
    </source>
</evidence>
<evidence type="ECO:0000313" key="8">
    <source>
        <dbReference type="Proteomes" id="UP000306602"/>
    </source>
</evidence>
<evidence type="ECO:0000256" key="3">
    <source>
        <dbReference type="ARBA" id="ARBA00022692"/>
    </source>
</evidence>
<feature type="transmembrane region" description="Helical" evidence="6">
    <location>
        <begin position="229"/>
        <end position="257"/>
    </location>
</feature>
<feature type="transmembrane region" description="Helical" evidence="6">
    <location>
        <begin position="201"/>
        <end position="223"/>
    </location>
</feature>
<dbReference type="RefSeq" id="WP_136461035.1">
    <property type="nucleotide sequence ID" value="NZ_SRKY01000001.1"/>
</dbReference>
<comment type="subcellular location">
    <subcellularLocation>
        <location evidence="1">Membrane</location>
        <topology evidence="1">Multi-pass membrane protein</topology>
    </subcellularLocation>
</comment>
<feature type="transmembrane region" description="Helical" evidence="6">
    <location>
        <begin position="300"/>
        <end position="325"/>
    </location>
</feature>
<dbReference type="GO" id="GO:0016020">
    <property type="term" value="C:membrane"/>
    <property type="evidence" value="ECO:0007669"/>
    <property type="project" value="UniProtKB-SubCell"/>
</dbReference>
<sequence>MDRVHWSLIGIFLILAIHMLSWAASFLIPITAALLGFLLVLPTERWLSRKGVPSVVTASVVTIGLGTLITTVILSVSSPVMMLVDDLPQMVRELRADISAMGGETIEKLQEASEAAEEMMDGETDDTPAVAVEERSGLLTQAAQIGPIFVAQFALTLILMFFMISSGSTFLRKLVEVAPDFQDKRAAVVVVDRVSDKLGTYLGGITMINAGLGICIGLAMAFLGLPNPILFGFIAFAFNFIPYLGAMAGASLAALVGYGESGELWSAALVFGTYMTLTSLEGQFLTPYLISGRLRLNPTVVFITVAFFAWLWSVMGMLVAVPILIASKIILDEVPATRAIGLFLGGEDDQIDRSDRAGGATKPS</sequence>
<feature type="transmembrane region" description="Helical" evidence="6">
    <location>
        <begin position="6"/>
        <end position="39"/>
    </location>
</feature>
<dbReference type="Pfam" id="PF01594">
    <property type="entry name" value="AI-2E_transport"/>
    <property type="match status" value="1"/>
</dbReference>
<feature type="transmembrane region" description="Helical" evidence="6">
    <location>
        <begin position="51"/>
        <end position="76"/>
    </location>
</feature>